<keyword evidence="1" id="KW-0732">Signal</keyword>
<protein>
    <submittedName>
        <fullName evidence="2">Uncharacterized protein</fullName>
    </submittedName>
</protein>
<sequence length="190" mass="20553">MLVMDALLNSLLVVSSGYAMYSLHPVQHPFGYGAATVSLVHGLLGVVRAARNDDDECNRLRLIMSGVMEIAPLPLLNIELYLKSSSNSLALAHGCFVVPLAYDMLAKMGDNEDNATESLKELTLLGNLVSLLFLGVNQSRNMYGAMAAVVFGARYGSLILEYYQEGLGSAFRLLSNSLFIVLMTLTLSAK</sequence>
<dbReference type="OrthoDB" id="7762401at2759"/>
<dbReference type="Pfam" id="PF16039">
    <property type="entry name" value="DUF4791"/>
    <property type="match status" value="1"/>
</dbReference>
<evidence type="ECO:0000256" key="1">
    <source>
        <dbReference type="SAM" id="SignalP"/>
    </source>
</evidence>
<dbReference type="AlphaFoldDB" id="A0A3B0KNY4"/>
<accession>A0A3B0KNY4</accession>
<dbReference type="OMA" id="GYAMYTL"/>
<name>A0A3B0KNY4_DROGU</name>
<dbReference type="STRING" id="7266.A0A3B0KNY4"/>
<organism evidence="2 3">
    <name type="scientific">Drosophila guanche</name>
    <name type="common">Fruit fly</name>
    <dbReference type="NCBI Taxonomy" id="7266"/>
    <lineage>
        <taxon>Eukaryota</taxon>
        <taxon>Metazoa</taxon>
        <taxon>Ecdysozoa</taxon>
        <taxon>Arthropoda</taxon>
        <taxon>Hexapoda</taxon>
        <taxon>Insecta</taxon>
        <taxon>Pterygota</taxon>
        <taxon>Neoptera</taxon>
        <taxon>Endopterygota</taxon>
        <taxon>Diptera</taxon>
        <taxon>Brachycera</taxon>
        <taxon>Muscomorpha</taxon>
        <taxon>Ephydroidea</taxon>
        <taxon>Drosophilidae</taxon>
        <taxon>Drosophila</taxon>
        <taxon>Sophophora</taxon>
    </lineage>
</organism>
<evidence type="ECO:0000313" key="2">
    <source>
        <dbReference type="EMBL" id="SPP86861.1"/>
    </source>
</evidence>
<reference evidence="3" key="1">
    <citation type="submission" date="2018-01" db="EMBL/GenBank/DDBJ databases">
        <authorList>
            <person name="Alioto T."/>
            <person name="Alioto T."/>
        </authorList>
    </citation>
    <scope>NUCLEOTIDE SEQUENCE [LARGE SCALE GENOMIC DNA]</scope>
</reference>
<dbReference type="InterPro" id="IPR032007">
    <property type="entry name" value="DUF4791"/>
</dbReference>
<proteinExistence type="predicted"/>
<dbReference type="Proteomes" id="UP000268350">
    <property type="component" value="Unassembled WGS sequence"/>
</dbReference>
<feature type="signal peptide" evidence="1">
    <location>
        <begin position="1"/>
        <end position="19"/>
    </location>
</feature>
<dbReference type="EMBL" id="OUUW01000011">
    <property type="protein sequence ID" value="SPP86861.1"/>
    <property type="molecule type" value="Genomic_DNA"/>
</dbReference>
<evidence type="ECO:0000313" key="3">
    <source>
        <dbReference type="Proteomes" id="UP000268350"/>
    </source>
</evidence>
<feature type="chain" id="PRO_5017272535" evidence="1">
    <location>
        <begin position="20"/>
        <end position="190"/>
    </location>
</feature>
<gene>
    <name evidence="2" type="ORF">DGUA_6G009152</name>
</gene>
<keyword evidence="3" id="KW-1185">Reference proteome</keyword>